<accession>A0A1I2QRA2</accession>
<dbReference type="GO" id="GO:0030170">
    <property type="term" value="F:pyridoxal phosphate binding"/>
    <property type="evidence" value="ECO:0007669"/>
    <property type="project" value="InterPro"/>
</dbReference>
<evidence type="ECO:0000256" key="1">
    <source>
        <dbReference type="ARBA" id="ARBA00001933"/>
    </source>
</evidence>
<dbReference type="InterPro" id="IPR015424">
    <property type="entry name" value="PyrdxlP-dep_Trfase"/>
</dbReference>
<evidence type="ECO:0000259" key="7">
    <source>
        <dbReference type="Pfam" id="PF00266"/>
    </source>
</evidence>
<dbReference type="Pfam" id="PF00266">
    <property type="entry name" value="Aminotran_5"/>
    <property type="match status" value="1"/>
</dbReference>
<dbReference type="InterPro" id="IPR010969">
    <property type="entry name" value="Cys_dSase-rel_unknwn_funct"/>
</dbReference>
<dbReference type="PIRSF" id="PIRSF005572">
    <property type="entry name" value="NifS"/>
    <property type="match status" value="1"/>
</dbReference>
<dbReference type="Gene3D" id="3.90.1150.10">
    <property type="entry name" value="Aspartate Aminotransferase, domain 1"/>
    <property type="match status" value="1"/>
</dbReference>
<dbReference type="PANTHER" id="PTHR43586:SF4">
    <property type="entry name" value="ISOPENICILLIN N EPIMERASE"/>
    <property type="match status" value="1"/>
</dbReference>
<evidence type="ECO:0000256" key="3">
    <source>
        <dbReference type="ARBA" id="ARBA00012239"/>
    </source>
</evidence>
<evidence type="ECO:0000313" key="9">
    <source>
        <dbReference type="Proteomes" id="UP000199337"/>
    </source>
</evidence>
<comment type="similarity">
    <text evidence="2">Belongs to the class-V pyridoxal-phosphate-dependent aminotransferase family. Csd subfamily.</text>
</comment>
<dbReference type="InterPro" id="IPR000192">
    <property type="entry name" value="Aminotrans_V_dom"/>
</dbReference>
<name>A0A1I2QRA2_9FIRM</name>
<sequence>MDNKLIYLDNAATSFPKPQKVIDWMVETYTRLGVSPGRGSYDLAMEAAELVWQTRQKLARFFGAPDPDRVIFTANATDALNLAIQGLVAPGDHVVATRLEHNSVLRPLFHLAQQSGIKYDLVGFNEYGHIEPGEVAKTIRPNTRLVICSHASNVLGTVQPVSDIARVCAERGVPLLIDTAQSAGHVPVDMGKWNVSAVAFTGHKALLGPSGIGGLVLSPQLEIKSTRFGGTGIDSRNLMHTQTFPDRLEAGTLNLLGVFGLSAGLDYLVNESLERGHQKEMAMIKRLYAGLSSISRVVIHSPMPAEHDVPVLTCTVRGLAAEDVGAILDGDYGIAVRTGLHCAPLVHADLGTDTNGAVRFSPGRFNTNEDIDRALEAMEAIGKMHPNLI</sequence>
<comment type="catalytic activity">
    <reaction evidence="6">
        <text>(sulfur carrier)-H + L-cysteine = (sulfur carrier)-SH + L-alanine</text>
        <dbReference type="Rhea" id="RHEA:43892"/>
        <dbReference type="Rhea" id="RHEA-COMP:14737"/>
        <dbReference type="Rhea" id="RHEA-COMP:14739"/>
        <dbReference type="ChEBI" id="CHEBI:29917"/>
        <dbReference type="ChEBI" id="CHEBI:35235"/>
        <dbReference type="ChEBI" id="CHEBI:57972"/>
        <dbReference type="ChEBI" id="CHEBI:64428"/>
        <dbReference type="EC" id="2.8.1.7"/>
    </reaction>
</comment>
<dbReference type="PANTHER" id="PTHR43586">
    <property type="entry name" value="CYSTEINE DESULFURASE"/>
    <property type="match status" value="1"/>
</dbReference>
<reference evidence="9" key="1">
    <citation type="submission" date="2016-10" db="EMBL/GenBank/DDBJ databases">
        <authorList>
            <person name="Varghese N."/>
            <person name="Submissions S."/>
        </authorList>
    </citation>
    <scope>NUCLEOTIDE SEQUENCE [LARGE SCALE GENOMIC DNA]</scope>
    <source>
        <strain evidence="9">DSM 17038</strain>
    </source>
</reference>
<evidence type="ECO:0000256" key="2">
    <source>
        <dbReference type="ARBA" id="ARBA00010447"/>
    </source>
</evidence>
<dbReference type="CDD" id="cd06453">
    <property type="entry name" value="SufS_like"/>
    <property type="match status" value="1"/>
</dbReference>
<keyword evidence="4" id="KW-0808">Transferase</keyword>
<proteinExistence type="inferred from homology"/>
<dbReference type="GO" id="GO:0006534">
    <property type="term" value="P:cysteine metabolic process"/>
    <property type="evidence" value="ECO:0007669"/>
    <property type="project" value="InterPro"/>
</dbReference>
<dbReference type="STRING" id="341036.SAMN05660649_01320"/>
<keyword evidence="9" id="KW-1185">Reference proteome</keyword>
<evidence type="ECO:0000256" key="6">
    <source>
        <dbReference type="ARBA" id="ARBA00050776"/>
    </source>
</evidence>
<dbReference type="GO" id="GO:0031071">
    <property type="term" value="F:cysteine desulfurase activity"/>
    <property type="evidence" value="ECO:0007669"/>
    <property type="project" value="UniProtKB-EC"/>
</dbReference>
<evidence type="ECO:0000313" key="8">
    <source>
        <dbReference type="EMBL" id="SFG29809.1"/>
    </source>
</evidence>
<dbReference type="InterPro" id="IPR015421">
    <property type="entry name" value="PyrdxlP-dep_Trfase_major"/>
</dbReference>
<dbReference type="NCBIfam" id="TIGR01977">
    <property type="entry name" value="am_tr_V_EF2568"/>
    <property type="match status" value="1"/>
</dbReference>
<dbReference type="InterPro" id="IPR010970">
    <property type="entry name" value="Cys_dSase_SufS"/>
</dbReference>
<dbReference type="OrthoDB" id="9804366at2"/>
<evidence type="ECO:0000256" key="5">
    <source>
        <dbReference type="ARBA" id="ARBA00022898"/>
    </source>
</evidence>
<dbReference type="InterPro" id="IPR015422">
    <property type="entry name" value="PyrdxlP-dep_Trfase_small"/>
</dbReference>
<feature type="domain" description="Aminotransferase class V" evidence="7">
    <location>
        <begin position="6"/>
        <end position="373"/>
    </location>
</feature>
<gene>
    <name evidence="8" type="ORF">SAMN05660649_01320</name>
</gene>
<dbReference type="EC" id="2.8.1.7" evidence="3"/>
<dbReference type="SUPFAM" id="SSF53383">
    <property type="entry name" value="PLP-dependent transferases"/>
    <property type="match status" value="1"/>
</dbReference>
<dbReference type="RefSeq" id="WP_092469871.1">
    <property type="nucleotide sequence ID" value="NZ_FOOX01000003.1"/>
</dbReference>
<evidence type="ECO:0000256" key="4">
    <source>
        <dbReference type="ARBA" id="ARBA00022679"/>
    </source>
</evidence>
<comment type="cofactor">
    <cofactor evidence="1">
        <name>pyridoxal 5'-phosphate</name>
        <dbReference type="ChEBI" id="CHEBI:597326"/>
    </cofactor>
</comment>
<organism evidence="8 9">
    <name type="scientific">Desulfotruncus arcticus DSM 17038</name>
    <dbReference type="NCBI Taxonomy" id="1121424"/>
    <lineage>
        <taxon>Bacteria</taxon>
        <taxon>Bacillati</taxon>
        <taxon>Bacillota</taxon>
        <taxon>Clostridia</taxon>
        <taxon>Eubacteriales</taxon>
        <taxon>Desulfallaceae</taxon>
        <taxon>Desulfotruncus</taxon>
    </lineage>
</organism>
<keyword evidence="5" id="KW-0663">Pyridoxal phosphate</keyword>
<dbReference type="Proteomes" id="UP000199337">
    <property type="component" value="Unassembled WGS sequence"/>
</dbReference>
<dbReference type="Gene3D" id="3.40.640.10">
    <property type="entry name" value="Type I PLP-dependent aspartate aminotransferase-like (Major domain)"/>
    <property type="match status" value="1"/>
</dbReference>
<dbReference type="AlphaFoldDB" id="A0A1I2QRA2"/>
<protein>
    <recommendedName>
        <fullName evidence="3">cysteine desulfurase</fullName>
        <ecNumber evidence="3">2.8.1.7</ecNumber>
    </recommendedName>
</protein>
<dbReference type="EMBL" id="FOOX01000003">
    <property type="protein sequence ID" value="SFG29809.1"/>
    <property type="molecule type" value="Genomic_DNA"/>
</dbReference>
<dbReference type="InterPro" id="IPR016454">
    <property type="entry name" value="Cysteine_dSase"/>
</dbReference>